<reference evidence="8 9" key="1">
    <citation type="submission" date="2019-07" db="EMBL/GenBank/DDBJ databases">
        <title>Aquicoccus porphyridii gen. nov., sp. nov., isolated from a small marine red alga, Porphyridium marinum.</title>
        <authorList>
            <person name="Liu L."/>
        </authorList>
    </citation>
    <scope>NUCLEOTIDE SEQUENCE [LARGE SCALE GENOMIC DNA]</scope>
    <source>
        <strain evidence="8 9">L1 8-17</strain>
    </source>
</reference>
<dbReference type="InterPro" id="IPR036909">
    <property type="entry name" value="Cyt_c-like_dom_sf"/>
</dbReference>
<evidence type="ECO:0000256" key="4">
    <source>
        <dbReference type="ARBA" id="ARBA00022982"/>
    </source>
</evidence>
<evidence type="ECO:0000313" key="8">
    <source>
        <dbReference type="EMBL" id="KAA0917680.1"/>
    </source>
</evidence>
<evidence type="ECO:0000256" key="5">
    <source>
        <dbReference type="ARBA" id="ARBA00023004"/>
    </source>
</evidence>
<evidence type="ECO:0000256" key="6">
    <source>
        <dbReference type="PROSITE-ProRule" id="PRU00433"/>
    </source>
</evidence>
<dbReference type="AlphaFoldDB" id="A0A5A9ZKH4"/>
<keyword evidence="5 6" id="KW-0408">Iron</keyword>
<gene>
    <name evidence="8" type="ORF">FLO80_06515</name>
</gene>
<keyword evidence="3 6" id="KW-0479">Metal-binding</keyword>
<dbReference type="Pfam" id="PF00034">
    <property type="entry name" value="Cytochrom_C"/>
    <property type="match status" value="1"/>
</dbReference>
<evidence type="ECO:0000313" key="9">
    <source>
        <dbReference type="Proteomes" id="UP000325291"/>
    </source>
</evidence>
<dbReference type="EMBL" id="VINQ01000003">
    <property type="protein sequence ID" value="KAA0917680.1"/>
    <property type="molecule type" value="Genomic_DNA"/>
</dbReference>
<dbReference type="PRINTS" id="PR00604">
    <property type="entry name" value="CYTCHRMECIAB"/>
</dbReference>
<dbReference type="Gene3D" id="1.10.760.10">
    <property type="entry name" value="Cytochrome c-like domain"/>
    <property type="match status" value="1"/>
</dbReference>
<name>A0A5A9ZKH4_9RHOB</name>
<dbReference type="InterPro" id="IPR002327">
    <property type="entry name" value="Cyt_c_1A/1B"/>
</dbReference>
<keyword evidence="4" id="KW-0249">Electron transport</keyword>
<evidence type="ECO:0000259" key="7">
    <source>
        <dbReference type="PROSITE" id="PS51007"/>
    </source>
</evidence>
<dbReference type="Proteomes" id="UP000325291">
    <property type="component" value="Unassembled WGS sequence"/>
</dbReference>
<evidence type="ECO:0000256" key="2">
    <source>
        <dbReference type="ARBA" id="ARBA00022617"/>
    </source>
</evidence>
<sequence length="175" mass="18172">MFDTMTSTKIIGAFCGALLVFMLGKWAAEELYATGGGHGGEDHAAGYVIAVDEGDDAGAEAEDEPSFEELLASADPDQGARVFAKCRACHKVDEGAHGTGPSLHAVVGRAVGAADGFDRYSGSLNQIGDAWSPENLNTFLESPRSATPGTSMSFAGLPKAEDRANLIAYLETLGD</sequence>
<feature type="domain" description="Cytochrome c" evidence="7">
    <location>
        <begin position="74"/>
        <end position="174"/>
    </location>
</feature>
<evidence type="ECO:0000256" key="1">
    <source>
        <dbReference type="ARBA" id="ARBA00022448"/>
    </source>
</evidence>
<dbReference type="PANTHER" id="PTHR11961">
    <property type="entry name" value="CYTOCHROME C"/>
    <property type="match status" value="1"/>
</dbReference>
<dbReference type="PROSITE" id="PS51007">
    <property type="entry name" value="CYTC"/>
    <property type="match status" value="1"/>
</dbReference>
<protein>
    <submittedName>
        <fullName evidence="8">C-type cytochrome</fullName>
    </submittedName>
</protein>
<evidence type="ECO:0000256" key="3">
    <source>
        <dbReference type="ARBA" id="ARBA00022723"/>
    </source>
</evidence>
<dbReference type="GO" id="GO:0020037">
    <property type="term" value="F:heme binding"/>
    <property type="evidence" value="ECO:0007669"/>
    <property type="project" value="InterPro"/>
</dbReference>
<dbReference type="GO" id="GO:0046872">
    <property type="term" value="F:metal ion binding"/>
    <property type="evidence" value="ECO:0007669"/>
    <property type="project" value="UniProtKB-KW"/>
</dbReference>
<organism evidence="8 9">
    <name type="scientific">Aquicoccus porphyridii</name>
    <dbReference type="NCBI Taxonomy" id="1852029"/>
    <lineage>
        <taxon>Bacteria</taxon>
        <taxon>Pseudomonadati</taxon>
        <taxon>Pseudomonadota</taxon>
        <taxon>Alphaproteobacteria</taxon>
        <taxon>Rhodobacterales</taxon>
        <taxon>Paracoccaceae</taxon>
        <taxon>Aquicoccus</taxon>
    </lineage>
</organism>
<dbReference type="InterPro" id="IPR009056">
    <property type="entry name" value="Cyt_c-like_dom"/>
</dbReference>
<accession>A0A5A9ZKH4</accession>
<keyword evidence="1" id="KW-0813">Transport</keyword>
<keyword evidence="2 6" id="KW-0349">Heme</keyword>
<comment type="caution">
    <text evidence="8">The sequence shown here is derived from an EMBL/GenBank/DDBJ whole genome shotgun (WGS) entry which is preliminary data.</text>
</comment>
<keyword evidence="9" id="KW-1185">Reference proteome</keyword>
<proteinExistence type="predicted"/>
<dbReference type="RefSeq" id="WP_111362898.1">
    <property type="nucleotide sequence ID" value="NZ_VINQ01000003.1"/>
</dbReference>
<dbReference type="SUPFAM" id="SSF46626">
    <property type="entry name" value="Cytochrome c"/>
    <property type="match status" value="1"/>
</dbReference>
<dbReference type="GO" id="GO:0009055">
    <property type="term" value="F:electron transfer activity"/>
    <property type="evidence" value="ECO:0007669"/>
    <property type="project" value="InterPro"/>
</dbReference>